<reference evidence="2" key="1">
    <citation type="submission" date="2021-02" db="EMBL/GenBank/DDBJ databases">
        <title>Natrosporangium hydrolyticum gen. nov., sp. nov, a haloalkaliphilic actinobacterium from a soda solonchak soil.</title>
        <authorList>
            <person name="Sorokin D.Y."/>
            <person name="Khijniak T.V."/>
            <person name="Zakharycheva A.P."/>
            <person name="Boueva O.V."/>
            <person name="Ariskina E.V."/>
            <person name="Hahnke R.L."/>
            <person name="Bunk B."/>
            <person name="Sproer C."/>
            <person name="Schumann P."/>
            <person name="Evtushenko L.I."/>
            <person name="Kublanov I.V."/>
        </authorList>
    </citation>
    <scope>NUCLEOTIDE SEQUENCE</scope>
    <source>
        <strain evidence="2">DSM 106523</strain>
    </source>
</reference>
<dbReference type="KEGG" id="nhy:JQS43_00885"/>
<keyword evidence="3" id="KW-1185">Reference proteome</keyword>
<gene>
    <name evidence="2" type="ORF">JQS43_00885</name>
</gene>
<keyword evidence="1" id="KW-0732">Signal</keyword>
<accession>A0A895YC05</accession>
<dbReference type="EMBL" id="CP070499">
    <property type="protein sequence ID" value="QSB14981.1"/>
    <property type="molecule type" value="Genomic_DNA"/>
</dbReference>
<dbReference type="RefSeq" id="WP_239677146.1">
    <property type="nucleotide sequence ID" value="NZ_CP070499.1"/>
</dbReference>
<organism evidence="2 3">
    <name type="scientific">Natronosporangium hydrolyticum</name>
    <dbReference type="NCBI Taxonomy" id="2811111"/>
    <lineage>
        <taxon>Bacteria</taxon>
        <taxon>Bacillati</taxon>
        <taxon>Actinomycetota</taxon>
        <taxon>Actinomycetes</taxon>
        <taxon>Micromonosporales</taxon>
        <taxon>Micromonosporaceae</taxon>
        <taxon>Natronosporangium</taxon>
    </lineage>
</organism>
<feature type="chain" id="PRO_5039521030" evidence="1">
    <location>
        <begin position="23"/>
        <end position="180"/>
    </location>
</feature>
<name>A0A895YC05_9ACTN</name>
<protein>
    <submittedName>
        <fullName evidence="2">Uncharacterized protein</fullName>
    </submittedName>
</protein>
<evidence type="ECO:0000313" key="2">
    <source>
        <dbReference type="EMBL" id="QSB14981.1"/>
    </source>
</evidence>
<feature type="signal peptide" evidence="1">
    <location>
        <begin position="1"/>
        <end position="22"/>
    </location>
</feature>
<sequence length="180" mass="18738">MTMRYALLVGVVTAALTGGALAGYGALNNPESQAQAQAHPGDEVVTSTGLPGIEVGAPRVDLVRTQGLAQGPGDCAPRLPEQPAASPVFDDDELVLLWANPPLHTADGVAVGSPVDDVTASYPDAEVLTAPAETYQFDGLLVPVDDHAYLFLHDGEHVQKLIVGSQEHARQLFSNGFGTC</sequence>
<dbReference type="Proteomes" id="UP000662857">
    <property type="component" value="Chromosome"/>
</dbReference>
<proteinExistence type="predicted"/>
<dbReference type="AlphaFoldDB" id="A0A895YC05"/>
<evidence type="ECO:0000313" key="3">
    <source>
        <dbReference type="Proteomes" id="UP000662857"/>
    </source>
</evidence>
<evidence type="ECO:0000256" key="1">
    <source>
        <dbReference type="SAM" id="SignalP"/>
    </source>
</evidence>